<dbReference type="InterPro" id="IPR000477">
    <property type="entry name" value="RT_dom"/>
</dbReference>
<evidence type="ECO:0000256" key="19">
    <source>
        <dbReference type="ARBA" id="ARBA00023415"/>
    </source>
</evidence>
<comment type="similarity">
    <text evidence="22">Belongs to the retroviral Pol polyprotein family.</text>
</comment>
<dbReference type="InterPro" id="IPR036397">
    <property type="entry name" value="RNaseH_sf"/>
</dbReference>
<dbReference type="SUPFAM" id="SSF46919">
    <property type="entry name" value="N-terminal Zn binding domain of HIV integrase"/>
    <property type="match status" value="1"/>
</dbReference>
<keyword evidence="13" id="KW-0695">RNA-directed DNA polymerase</keyword>
<keyword evidence="12" id="KW-0229">DNA integration</keyword>
<keyword evidence="11" id="KW-0862">Zinc</keyword>
<dbReference type="Gene3D" id="3.30.70.270">
    <property type="match status" value="3"/>
</dbReference>
<dbReference type="Gene3D" id="3.30.420.10">
    <property type="entry name" value="Ribonuclease H-like superfamily/Ribonuclease H"/>
    <property type="match status" value="2"/>
</dbReference>
<dbReference type="GO" id="GO:0075713">
    <property type="term" value="P:establishment of integrated proviral latency"/>
    <property type="evidence" value="ECO:0007669"/>
    <property type="project" value="UniProtKB-KW"/>
</dbReference>
<name>A0A159D7V2_SIV</name>
<evidence type="ECO:0000259" key="25">
    <source>
        <dbReference type="PROSITE" id="PS50876"/>
    </source>
</evidence>
<evidence type="ECO:0000259" key="27">
    <source>
        <dbReference type="PROSITE" id="PS50879"/>
    </source>
</evidence>
<dbReference type="Pfam" id="PF00552">
    <property type="entry name" value="IN_DBD_C"/>
    <property type="match status" value="1"/>
</dbReference>
<feature type="compositionally biased region" description="Polar residues" evidence="23">
    <location>
        <begin position="21"/>
        <end position="32"/>
    </location>
</feature>
<dbReference type="GO" id="GO:0046718">
    <property type="term" value="P:symbiont entry into host cell"/>
    <property type="evidence" value="ECO:0007669"/>
    <property type="project" value="UniProtKB-KW"/>
</dbReference>
<dbReference type="Proteomes" id="UP000168596">
    <property type="component" value="Segment"/>
</dbReference>
<evidence type="ECO:0000256" key="6">
    <source>
        <dbReference type="ARBA" id="ARBA00022723"/>
    </source>
</evidence>
<dbReference type="PROSITE" id="PS50878">
    <property type="entry name" value="RT_POL"/>
    <property type="match status" value="1"/>
</dbReference>
<keyword evidence="9 20" id="KW-0863">Zinc-finger</keyword>
<organism evidence="30 31">
    <name type="scientific">Simian immunodeficiency virus</name>
    <name type="common">SIV</name>
    <dbReference type="NCBI Taxonomy" id="11723"/>
    <lineage>
        <taxon>Viruses</taxon>
        <taxon>Riboviria</taxon>
        <taxon>Pararnavirae</taxon>
        <taxon>Artverviricota</taxon>
        <taxon>Revtraviricetes</taxon>
        <taxon>Ortervirales</taxon>
        <taxon>Retroviridae</taxon>
        <taxon>Orthoretrovirinae</taxon>
        <taxon>Lentivirus</taxon>
        <taxon>Lentivirus simimdef</taxon>
    </lineage>
</organism>
<dbReference type="InterPro" id="IPR010661">
    <property type="entry name" value="RVT_thumb"/>
</dbReference>
<evidence type="ECO:0000256" key="8">
    <source>
        <dbReference type="ARBA" id="ARBA00022759"/>
    </source>
</evidence>
<comment type="catalytic activity">
    <reaction evidence="19">
        <text>Endohydrolysis of RNA in RNA/DNA hybrids. Three different cleavage modes: 1. sequence-specific internal cleavage of RNA. Human immunodeficiency virus type 1 and Moloney murine leukemia virus enzymes prefer to cleave the RNA strand one nucleotide away from the RNA-DNA junction. 2. RNA 5'-end directed cleavage 13-19 nucleotides from the RNA end. 3. DNA 3'-end directed cleavage 15-20 nucleotides away from the primer terminus.</text>
        <dbReference type="EC" id="3.1.26.13"/>
    </reaction>
</comment>
<accession>A0A159D7V2</accession>
<dbReference type="InterPro" id="IPR001995">
    <property type="entry name" value="Peptidase_A2_cat"/>
</dbReference>
<dbReference type="PROSITE" id="PS50876">
    <property type="entry name" value="ZF_INTEGRASE"/>
    <property type="match status" value="1"/>
</dbReference>
<dbReference type="InterPro" id="IPR036862">
    <property type="entry name" value="Integrase_C_dom_sf_retrovir"/>
</dbReference>
<evidence type="ECO:0000256" key="14">
    <source>
        <dbReference type="ARBA" id="ARBA00023125"/>
    </source>
</evidence>
<feature type="non-terminal residue" evidence="30">
    <location>
        <position position="1"/>
    </location>
</feature>
<evidence type="ECO:0000256" key="10">
    <source>
        <dbReference type="ARBA" id="ARBA00022801"/>
    </source>
</evidence>
<dbReference type="GO" id="GO:0003964">
    <property type="term" value="F:RNA-directed DNA polymerase activity"/>
    <property type="evidence" value="ECO:0007669"/>
    <property type="project" value="UniProtKB-KW"/>
</dbReference>
<dbReference type="GO" id="GO:0006508">
    <property type="term" value="P:proteolysis"/>
    <property type="evidence" value="ECO:0007669"/>
    <property type="project" value="UniProtKB-KW"/>
</dbReference>
<feature type="domain" description="Reverse transcriptase" evidence="26">
    <location>
        <begin position="216"/>
        <end position="406"/>
    </location>
</feature>
<keyword evidence="8" id="KW-0255">Endonuclease</keyword>
<keyword evidence="4" id="KW-0548">Nucleotidyltransferase</keyword>
<keyword evidence="18" id="KW-1160">Virus entry into host cell</keyword>
<dbReference type="Pfam" id="PF00665">
    <property type="entry name" value="rve"/>
    <property type="match status" value="1"/>
</dbReference>
<evidence type="ECO:0000256" key="7">
    <source>
        <dbReference type="ARBA" id="ARBA00022750"/>
    </source>
</evidence>
<dbReference type="SUPFAM" id="SSF56672">
    <property type="entry name" value="DNA/RNA polymerases"/>
    <property type="match status" value="1"/>
</dbReference>
<evidence type="ECO:0000256" key="5">
    <source>
        <dbReference type="ARBA" id="ARBA00022722"/>
    </source>
</evidence>
<dbReference type="SUPFAM" id="SSF50122">
    <property type="entry name" value="DNA-binding domain of retroviral integrase"/>
    <property type="match status" value="1"/>
</dbReference>
<organismHost>
    <name type="scientific">Cercopithecidae</name>
    <name type="common">Old World monkeys</name>
    <dbReference type="NCBI Taxonomy" id="9527"/>
</organismHost>
<evidence type="ECO:0000256" key="20">
    <source>
        <dbReference type="PROSITE-ProRule" id="PRU00450"/>
    </source>
</evidence>
<gene>
    <name evidence="30" type="primary">pol</name>
</gene>
<dbReference type="InterPro" id="IPR012337">
    <property type="entry name" value="RNaseH-like_sf"/>
</dbReference>
<keyword evidence="5" id="KW-0540">Nuclease</keyword>
<keyword evidence="14" id="KW-0238">DNA-binding</keyword>
<dbReference type="GO" id="GO:0015074">
    <property type="term" value="P:DNA integration"/>
    <property type="evidence" value="ECO:0007669"/>
    <property type="project" value="UniProtKB-KW"/>
</dbReference>
<evidence type="ECO:0000259" key="28">
    <source>
        <dbReference type="PROSITE" id="PS50994"/>
    </source>
</evidence>
<dbReference type="Pfam" id="PF06815">
    <property type="entry name" value="RVT_connect"/>
    <property type="match status" value="1"/>
</dbReference>
<evidence type="ECO:0000256" key="4">
    <source>
        <dbReference type="ARBA" id="ARBA00022695"/>
    </source>
</evidence>
<dbReference type="InterPro" id="IPR001584">
    <property type="entry name" value="Integrase_cat-core"/>
</dbReference>
<evidence type="ECO:0000259" key="26">
    <source>
        <dbReference type="PROSITE" id="PS50878"/>
    </source>
</evidence>
<dbReference type="InterPro" id="IPR003308">
    <property type="entry name" value="Integrase_Zn-bd_dom_N"/>
</dbReference>
<dbReference type="SUPFAM" id="SSF50630">
    <property type="entry name" value="Acid proteases"/>
    <property type="match status" value="1"/>
</dbReference>
<evidence type="ECO:0000259" key="29">
    <source>
        <dbReference type="PROSITE" id="PS51027"/>
    </source>
</evidence>
<evidence type="ECO:0000256" key="22">
    <source>
        <dbReference type="RuleBase" id="RU004064"/>
    </source>
</evidence>
<dbReference type="GO" id="GO:0035613">
    <property type="term" value="F:RNA stem-loop binding"/>
    <property type="evidence" value="ECO:0007669"/>
    <property type="project" value="TreeGrafter"/>
</dbReference>
<dbReference type="SUPFAM" id="SSF53098">
    <property type="entry name" value="Ribonuclease H-like"/>
    <property type="match status" value="2"/>
</dbReference>
<dbReference type="PROSITE" id="PS50175">
    <property type="entry name" value="ASP_PROT_RETROV"/>
    <property type="match status" value="1"/>
</dbReference>
<evidence type="ECO:0000256" key="11">
    <source>
        <dbReference type="ARBA" id="ARBA00022833"/>
    </source>
</evidence>
<evidence type="ECO:0000256" key="13">
    <source>
        <dbReference type="ARBA" id="ARBA00022918"/>
    </source>
</evidence>
<evidence type="ECO:0000256" key="16">
    <source>
        <dbReference type="ARBA" id="ARBA00023195"/>
    </source>
</evidence>
<evidence type="ECO:0000256" key="21">
    <source>
        <dbReference type="PROSITE-ProRule" id="PRU00506"/>
    </source>
</evidence>
<dbReference type="GO" id="GO:0003677">
    <property type="term" value="F:DNA binding"/>
    <property type="evidence" value="ECO:0007669"/>
    <property type="project" value="UniProtKB-KW"/>
</dbReference>
<dbReference type="InterPro" id="IPR018061">
    <property type="entry name" value="Retropepsins"/>
</dbReference>
<evidence type="ECO:0000313" key="30">
    <source>
        <dbReference type="EMBL" id="ALS54409.1"/>
    </source>
</evidence>
<dbReference type="Pfam" id="PF06817">
    <property type="entry name" value="RVT_thumb"/>
    <property type="match status" value="1"/>
</dbReference>
<dbReference type="InterPro" id="IPR001037">
    <property type="entry name" value="Integrase_C_retrovir"/>
</dbReference>
<dbReference type="GO" id="GO:0004523">
    <property type="term" value="F:RNA-DNA hybrid ribonuclease activity"/>
    <property type="evidence" value="ECO:0007669"/>
    <property type="project" value="InterPro"/>
</dbReference>
<keyword evidence="2 22" id="KW-0645">Protease</keyword>
<dbReference type="InterPro" id="IPR017856">
    <property type="entry name" value="Integrase-like_N"/>
</dbReference>
<feature type="region of interest" description="Disordered" evidence="23">
    <location>
        <begin position="1"/>
        <end position="40"/>
    </location>
</feature>
<dbReference type="EMBL" id="KR862336">
    <property type="protein sequence ID" value="ALS54409.1"/>
    <property type="molecule type" value="Genomic_RNA"/>
</dbReference>
<dbReference type="GO" id="GO:0004533">
    <property type="term" value="F:exoribonuclease H activity"/>
    <property type="evidence" value="ECO:0007669"/>
    <property type="project" value="UniProtKB-EC"/>
</dbReference>
<dbReference type="Gene3D" id="1.10.10.200">
    <property type="match status" value="1"/>
</dbReference>
<feature type="domain" description="Integrase-type" evidence="29">
    <location>
        <begin position="953"/>
        <end position="1000"/>
    </location>
</feature>
<evidence type="ECO:0000256" key="2">
    <source>
        <dbReference type="ARBA" id="ARBA00022670"/>
    </source>
</evidence>
<evidence type="ECO:0000313" key="31">
    <source>
        <dbReference type="Proteomes" id="UP000168596"/>
    </source>
</evidence>
<dbReference type="PROSITE" id="PS50879">
    <property type="entry name" value="RNASE_H_1"/>
    <property type="match status" value="1"/>
</dbReference>
<evidence type="ECO:0000256" key="18">
    <source>
        <dbReference type="ARBA" id="ARBA00023296"/>
    </source>
</evidence>
<keyword evidence="16" id="KW-1179">Viral genome integration</keyword>
<proteinExistence type="inferred from homology"/>
<feature type="domain" description="Peptidase A2" evidence="24">
    <location>
        <begin position="89"/>
        <end position="160"/>
    </location>
</feature>
<dbReference type="Pfam" id="PF00077">
    <property type="entry name" value="RVP"/>
    <property type="match status" value="1"/>
</dbReference>
<keyword evidence="17" id="KW-0511">Multifunctional enzyme</keyword>
<dbReference type="GO" id="GO:0044826">
    <property type="term" value="P:viral genome integration into host DNA"/>
    <property type="evidence" value="ECO:0007669"/>
    <property type="project" value="UniProtKB-KW"/>
</dbReference>
<evidence type="ECO:0000256" key="15">
    <source>
        <dbReference type="ARBA" id="ARBA00023172"/>
    </source>
</evidence>
<dbReference type="Gene3D" id="2.40.70.10">
    <property type="entry name" value="Acid Proteases"/>
    <property type="match status" value="1"/>
</dbReference>
<dbReference type="PROSITE" id="PS00141">
    <property type="entry name" value="ASP_PROTEASE"/>
    <property type="match status" value="1"/>
</dbReference>
<dbReference type="GO" id="GO:0004190">
    <property type="term" value="F:aspartic-type endopeptidase activity"/>
    <property type="evidence" value="ECO:0007669"/>
    <property type="project" value="UniProtKB-KW"/>
</dbReference>
<dbReference type="Gene3D" id="2.30.30.10">
    <property type="entry name" value="Integrase, C-terminal domain superfamily, retroviral"/>
    <property type="match status" value="1"/>
</dbReference>
<evidence type="ECO:0000256" key="3">
    <source>
        <dbReference type="ARBA" id="ARBA00022679"/>
    </source>
</evidence>
<dbReference type="InterPro" id="IPR001969">
    <property type="entry name" value="Aspartic_peptidase_AS"/>
</dbReference>
<dbReference type="InterPro" id="IPR010659">
    <property type="entry name" value="RVT_connect"/>
</dbReference>
<feature type="domain" description="RNase H type-1" evidence="27">
    <location>
        <begin position="604"/>
        <end position="727"/>
    </location>
</feature>
<evidence type="ECO:0000256" key="9">
    <source>
        <dbReference type="ARBA" id="ARBA00022771"/>
    </source>
</evidence>
<dbReference type="PROSITE" id="PS50994">
    <property type="entry name" value="INTEGRASE"/>
    <property type="match status" value="1"/>
</dbReference>
<keyword evidence="10 22" id="KW-0378">Hydrolase</keyword>
<evidence type="ECO:0000256" key="1">
    <source>
        <dbReference type="ARBA" id="ARBA00000379"/>
    </source>
</evidence>
<sequence length="1021" mass="116093">RVWPVDGKQTEKFSRRHSWGGRSNLSHCSPSTDGIRPCQEAPPAICRSRETAQGTEETTPQKSGVGGLFLELPLWRRPMKEILINGLPVMVLLDTGADDTIIKETDINLAGPWRPKLIGGIGGGLRVKEYNNVTVQIEDKTLIGTILIGPTPINIIGRNFLASAGMKLVMGQLSDKIPITPAKLKEGAKGPKIKQWPLSAEKIKALTDICEDMEKEGKLTRIGGENPYNTPIFCIKKKDTSQWRMLVDFRELNKMTQDFFEVQLGIPHPAGLRKMKQITVLDIGNAYYSVPLDPDFRKYTAFTIPAINNEGPGKRYQFNCLPQGWKGSPTIFQNTAAGILEKIREELKELTIIQYMDDLWVGSNCGERKHDELIERLRTELLAWGFETPDKKVQKQPPFEWMGYKLYPQKWVVQPIELEEKEQWTVNDIQKLVGKLNWAAQIYPGLKTKRICQLIKGKKNLLDPVVWTDEAEAEYEENKIILKTEQEGTYYDPEKPLKVAVQKLGDGQWGYQFKQDKILKTGKFMKQRTTHSNELRILAGLVQKIAKESLVTWGILPKFELPVEREVWEQWWAEYWQVGWIPEWEFVSVPPLVTLWYRLTKDPIPKQDVYYVDGACNRNSKMGKAGYITQYGKQRVKELENTTNQQAELTAILMALQDSGDQVNIVTDSQYALGIISSHPTQSDSPLVEQIIQELVKKKAVYLQWVPAHKGIGGNEEVDKLVSKGIRQVLFIEKIEEAQEEHERYHNNWREMADTFGIPQVVAKEIVAQCPKCQIKGEPIHGQVDASPGVWQMDCTHMEGHVIITAVHVASGFIEAEIIPRETGKETAKFLLKILSRWPITKLHTDNGPNFISQEVKAMCWWGKIEHTTGVPYNPQSQGSVESMNKQLKEIIGKIRDDCQYLETAVLMACHIHNFKRKGGIGDMTSADRLLNILTTQIETKQLQQKIQKLLNFKVYFREGRDPIWRGPATLIWKGEGAVVIKDQGELKVVPRRKAKIIKDYGERKAMGDENHLEGLGGTNN</sequence>
<dbReference type="PROSITE" id="PS51027">
    <property type="entry name" value="INTEGRASE_DBD"/>
    <property type="match status" value="1"/>
</dbReference>
<reference evidence="31" key="1">
    <citation type="journal article" date="2016" name="J. Virol.">
        <title>Arteriviruses, Pegiviruses, and Lentiviruses Are Common among Wild African Monkeys.</title>
        <authorList>
            <person name="Bailey A."/>
            <person name="Heimbruch K."/>
        </authorList>
    </citation>
    <scope>NUCLEOTIDE SEQUENCE [LARGE SCALE GENOMIC DNA]</scope>
</reference>
<dbReference type="Pfam" id="PF00075">
    <property type="entry name" value="RNase_H"/>
    <property type="match status" value="1"/>
</dbReference>
<evidence type="ECO:0000256" key="23">
    <source>
        <dbReference type="SAM" id="MobiDB-lite"/>
    </source>
</evidence>
<keyword evidence="7 22" id="KW-0064">Aspartyl protease</keyword>
<evidence type="ECO:0000259" key="24">
    <source>
        <dbReference type="PROSITE" id="PS50175"/>
    </source>
</evidence>
<dbReference type="GO" id="GO:0008270">
    <property type="term" value="F:zinc ion binding"/>
    <property type="evidence" value="ECO:0007669"/>
    <property type="project" value="UniProtKB-KW"/>
</dbReference>
<dbReference type="Gene3D" id="3.10.10.10">
    <property type="entry name" value="HIV Type 1 Reverse Transcriptase, subunit A, domain 1"/>
    <property type="match status" value="1"/>
</dbReference>
<evidence type="ECO:0000256" key="17">
    <source>
        <dbReference type="ARBA" id="ARBA00023268"/>
    </source>
</evidence>
<dbReference type="InterPro" id="IPR002156">
    <property type="entry name" value="RNaseH_domain"/>
</dbReference>
<dbReference type="Pfam" id="PF00078">
    <property type="entry name" value="RVT_1"/>
    <property type="match status" value="1"/>
</dbReference>
<dbReference type="InterPro" id="IPR043502">
    <property type="entry name" value="DNA/RNA_pol_sf"/>
</dbReference>
<keyword evidence="3" id="KW-0808">Transferase</keyword>
<keyword evidence="15" id="KW-0233">DNA recombination</keyword>
<dbReference type="InterPro" id="IPR021109">
    <property type="entry name" value="Peptidase_aspartic_dom_sf"/>
</dbReference>
<dbReference type="InterPro" id="IPR043128">
    <property type="entry name" value="Rev_trsase/Diguanyl_cyclase"/>
</dbReference>
<keyword evidence="6" id="KW-0479">Metal-binding</keyword>
<dbReference type="PANTHER" id="PTHR41694:SF3">
    <property type="entry name" value="RNA-DIRECTED DNA POLYMERASE-RELATED"/>
    <property type="match status" value="1"/>
</dbReference>
<comment type="catalytic activity">
    <reaction evidence="1">
        <text>3'-end directed exonucleolytic cleavage of viral RNA-DNA hybrid.</text>
        <dbReference type="EC" id="3.1.13.2"/>
    </reaction>
</comment>
<organismHost>
    <name type="scientific">Pan troglodytes</name>
    <name type="common">Chimpanzee</name>
    <dbReference type="NCBI Taxonomy" id="9598"/>
</organismHost>
<feature type="DNA-binding region" description="Integrase-type" evidence="21">
    <location>
        <begin position="953"/>
        <end position="1000"/>
    </location>
</feature>
<dbReference type="GO" id="GO:0006310">
    <property type="term" value="P:DNA recombination"/>
    <property type="evidence" value="ECO:0007669"/>
    <property type="project" value="UniProtKB-KW"/>
</dbReference>
<dbReference type="PANTHER" id="PTHR41694">
    <property type="entry name" value="ENDOGENOUS RETROVIRUS GROUP K MEMBER POL PROTEIN"/>
    <property type="match status" value="1"/>
</dbReference>
<protein>
    <submittedName>
        <fullName evidence="30">Pol protein</fullName>
    </submittedName>
</protein>
<evidence type="ECO:0000256" key="12">
    <source>
        <dbReference type="ARBA" id="ARBA00022908"/>
    </source>
</evidence>
<feature type="domain" description="Integrase catalytic" evidence="28">
    <location>
        <begin position="784"/>
        <end position="934"/>
    </location>
</feature>
<dbReference type="Pfam" id="PF02022">
    <property type="entry name" value="Integrase_Zn"/>
    <property type="match status" value="1"/>
</dbReference>
<feature type="domain" description="Integrase-type" evidence="25">
    <location>
        <begin position="733"/>
        <end position="774"/>
    </location>
</feature>